<gene>
    <name evidence="2" type="ORF">SteCoe_30218</name>
</gene>
<keyword evidence="3" id="KW-1185">Reference proteome</keyword>
<dbReference type="PROSITE" id="PS50056">
    <property type="entry name" value="TYR_PHOSPHATASE_2"/>
    <property type="match status" value="1"/>
</dbReference>
<dbReference type="InterPro" id="IPR000387">
    <property type="entry name" value="Tyr_Pase_dom"/>
</dbReference>
<feature type="domain" description="Tyrosine specific protein phosphatases" evidence="1">
    <location>
        <begin position="80"/>
        <end position="137"/>
    </location>
</feature>
<dbReference type="InterPro" id="IPR036397">
    <property type="entry name" value="RNaseH_sf"/>
</dbReference>
<dbReference type="AlphaFoldDB" id="A0A1R2B4E5"/>
<dbReference type="GO" id="GO:0003676">
    <property type="term" value="F:nucleic acid binding"/>
    <property type="evidence" value="ECO:0007669"/>
    <property type="project" value="InterPro"/>
</dbReference>
<comment type="caution">
    <text evidence="2">The sequence shown here is derived from an EMBL/GenBank/DDBJ whole genome shotgun (WGS) entry which is preliminary data.</text>
</comment>
<organism evidence="2 3">
    <name type="scientific">Stentor coeruleus</name>
    <dbReference type="NCBI Taxonomy" id="5963"/>
    <lineage>
        <taxon>Eukaryota</taxon>
        <taxon>Sar</taxon>
        <taxon>Alveolata</taxon>
        <taxon>Ciliophora</taxon>
        <taxon>Postciliodesmatophora</taxon>
        <taxon>Heterotrichea</taxon>
        <taxon>Heterotrichida</taxon>
        <taxon>Stentoridae</taxon>
        <taxon>Stentor</taxon>
    </lineage>
</organism>
<name>A0A1R2B4E5_9CILI</name>
<proteinExistence type="predicted"/>
<dbReference type="SUPFAM" id="SSF52799">
    <property type="entry name" value="(Phosphotyrosine protein) phosphatases II"/>
    <property type="match status" value="1"/>
</dbReference>
<protein>
    <recommendedName>
        <fullName evidence="1">Tyrosine specific protein phosphatases domain-containing protein</fullName>
    </recommendedName>
</protein>
<dbReference type="InterPro" id="IPR029021">
    <property type="entry name" value="Prot-tyrosine_phosphatase-like"/>
</dbReference>
<dbReference type="Gene3D" id="3.30.420.10">
    <property type="entry name" value="Ribonuclease H-like superfamily/Ribonuclease H"/>
    <property type="match status" value="1"/>
</dbReference>
<evidence type="ECO:0000313" key="3">
    <source>
        <dbReference type="Proteomes" id="UP000187209"/>
    </source>
</evidence>
<reference evidence="2 3" key="1">
    <citation type="submission" date="2016-11" db="EMBL/GenBank/DDBJ databases">
        <title>The macronuclear genome of Stentor coeruleus: a giant cell with tiny introns.</title>
        <authorList>
            <person name="Slabodnick M."/>
            <person name="Ruby J.G."/>
            <person name="Reiff S.B."/>
            <person name="Swart E.C."/>
            <person name="Gosai S."/>
            <person name="Prabakaran S."/>
            <person name="Witkowska E."/>
            <person name="Larue G.E."/>
            <person name="Fisher S."/>
            <person name="Freeman R.M."/>
            <person name="Gunawardena J."/>
            <person name="Chu W."/>
            <person name="Stover N.A."/>
            <person name="Gregory B.D."/>
            <person name="Nowacki M."/>
            <person name="Derisi J."/>
            <person name="Roy S.W."/>
            <person name="Marshall W.F."/>
            <person name="Sood P."/>
        </authorList>
    </citation>
    <scope>NUCLEOTIDE SEQUENCE [LARGE SCALE GENOMIC DNA]</scope>
    <source>
        <strain evidence="2">WM001</strain>
    </source>
</reference>
<dbReference type="Proteomes" id="UP000187209">
    <property type="component" value="Unassembled WGS sequence"/>
</dbReference>
<dbReference type="InterPro" id="IPR016130">
    <property type="entry name" value="Tyr_Pase_AS"/>
</dbReference>
<sequence length="337" mass="39598">MVSVHMSYILFNGSLIASERPSLELLKTLKRKCDMVITLQSETESPEEIHQLCSELKLNWLWIPIKAVNYFLITDENLYLYIFTSLQNIKYLLTQGTRILIHCRSGVHRTGFITYNLLRLTGLSHINTISLLLKIRPIIKKRFGLHRLELSQMFYEKTQGLHPQIPYFETLNFSEHDYIKTSLFPLFWVKVLYCASIAKVSFCLTSCDFDRIVVGTEVYMKTDDEFIWKNQRNFMIKGNIKIRTAIECEDIMRGYLKSSSPKKKTKIAGMCCFLDKEFILKYMPKVLNRLDYKIVDLGTFEEIQGREICQTFSIYEDIIKYRNHVVDILEKSSKINK</sequence>
<evidence type="ECO:0000259" key="1">
    <source>
        <dbReference type="PROSITE" id="PS50056"/>
    </source>
</evidence>
<dbReference type="Gene3D" id="3.90.190.10">
    <property type="entry name" value="Protein tyrosine phosphatase superfamily"/>
    <property type="match status" value="1"/>
</dbReference>
<dbReference type="OrthoDB" id="270189at2759"/>
<evidence type="ECO:0000313" key="2">
    <source>
        <dbReference type="EMBL" id="OMJ71545.1"/>
    </source>
</evidence>
<dbReference type="EMBL" id="MPUH01000980">
    <property type="protein sequence ID" value="OMJ71545.1"/>
    <property type="molecule type" value="Genomic_DNA"/>
</dbReference>
<dbReference type="PROSITE" id="PS00383">
    <property type="entry name" value="TYR_PHOSPHATASE_1"/>
    <property type="match status" value="1"/>
</dbReference>
<accession>A0A1R2B4E5</accession>